<dbReference type="AlphaFoldDB" id="A0A2G5CZN3"/>
<feature type="signal peptide" evidence="4">
    <location>
        <begin position="1"/>
        <end position="19"/>
    </location>
</feature>
<dbReference type="Gene3D" id="3.40.50.1110">
    <property type="entry name" value="SGNH hydrolase"/>
    <property type="match status" value="1"/>
</dbReference>
<dbReference type="OrthoDB" id="1600564at2759"/>
<evidence type="ECO:0000313" key="5">
    <source>
        <dbReference type="EMBL" id="PIA36725.1"/>
    </source>
</evidence>
<comment type="similarity">
    <text evidence="1">Belongs to the 'GDSL' lipolytic enzyme family.</text>
</comment>
<keyword evidence="3" id="KW-0443">Lipid metabolism</keyword>
<feature type="chain" id="PRO_5013942206" evidence="4">
    <location>
        <begin position="20"/>
        <end position="365"/>
    </location>
</feature>
<keyword evidence="4" id="KW-0732">Signal</keyword>
<evidence type="ECO:0000256" key="2">
    <source>
        <dbReference type="ARBA" id="ARBA00022801"/>
    </source>
</evidence>
<evidence type="ECO:0000256" key="4">
    <source>
        <dbReference type="SAM" id="SignalP"/>
    </source>
</evidence>
<gene>
    <name evidence="5" type="ORF">AQUCO_03300142v1</name>
</gene>
<reference evidence="5 6" key="1">
    <citation type="submission" date="2017-09" db="EMBL/GenBank/DDBJ databases">
        <title>WGS assembly of Aquilegia coerulea Goldsmith.</title>
        <authorList>
            <person name="Hodges S."/>
            <person name="Kramer E."/>
            <person name="Nordborg M."/>
            <person name="Tomkins J."/>
            <person name="Borevitz J."/>
            <person name="Derieg N."/>
            <person name="Yan J."/>
            <person name="Mihaltcheva S."/>
            <person name="Hayes R.D."/>
            <person name="Rokhsar D."/>
        </authorList>
    </citation>
    <scope>NUCLEOTIDE SEQUENCE [LARGE SCALE GENOMIC DNA]</scope>
    <source>
        <strain evidence="6">cv. Goldsmith</strain>
    </source>
</reference>
<dbReference type="PANTHER" id="PTHR45648">
    <property type="entry name" value="GDSL LIPASE/ACYLHYDROLASE FAMILY PROTEIN (AFU_ORTHOLOGUE AFUA_4G14700)"/>
    <property type="match status" value="1"/>
</dbReference>
<dbReference type="STRING" id="218851.A0A2G5CZN3"/>
<dbReference type="InParanoid" id="A0A2G5CZN3"/>
<evidence type="ECO:0000256" key="3">
    <source>
        <dbReference type="ARBA" id="ARBA00022963"/>
    </source>
</evidence>
<evidence type="ECO:0000313" key="6">
    <source>
        <dbReference type="Proteomes" id="UP000230069"/>
    </source>
</evidence>
<evidence type="ECO:0000256" key="1">
    <source>
        <dbReference type="ARBA" id="ARBA00008668"/>
    </source>
</evidence>
<name>A0A2G5CZN3_AQUCA</name>
<keyword evidence="2" id="KW-0378">Hydrolase</keyword>
<dbReference type="CDD" id="cd01837">
    <property type="entry name" value="SGNH_plant_lipase_like"/>
    <property type="match status" value="1"/>
</dbReference>
<dbReference type="Pfam" id="PF00657">
    <property type="entry name" value="Lipase_GDSL"/>
    <property type="match status" value="1"/>
</dbReference>
<dbReference type="InterPro" id="IPR051058">
    <property type="entry name" value="GDSL_Est/Lipase"/>
</dbReference>
<dbReference type="EMBL" id="KZ305050">
    <property type="protein sequence ID" value="PIA36725.1"/>
    <property type="molecule type" value="Genomic_DNA"/>
</dbReference>
<accession>A0A2G5CZN3</accession>
<dbReference type="InterPro" id="IPR036514">
    <property type="entry name" value="SGNH_hydro_sf"/>
</dbReference>
<organism evidence="5 6">
    <name type="scientific">Aquilegia coerulea</name>
    <name type="common">Rocky mountain columbine</name>
    <dbReference type="NCBI Taxonomy" id="218851"/>
    <lineage>
        <taxon>Eukaryota</taxon>
        <taxon>Viridiplantae</taxon>
        <taxon>Streptophyta</taxon>
        <taxon>Embryophyta</taxon>
        <taxon>Tracheophyta</taxon>
        <taxon>Spermatophyta</taxon>
        <taxon>Magnoliopsida</taxon>
        <taxon>Ranunculales</taxon>
        <taxon>Ranunculaceae</taxon>
        <taxon>Thalictroideae</taxon>
        <taxon>Aquilegia</taxon>
    </lineage>
</organism>
<sequence>MAQHYYVSLLLFFFFSTFTLITNSMSQMVPAVFVFGDSLVDVGNNNHLSLSIAKANFPHNGVDFVGKKATGRFSNGKNAADFLADKVGLPSSPPYLSIRSASNKTNAFIGGVSFASGGAGILDGTDKLFKQAIPLSKQIEYYSTVFTELVQQIGTVEAQKHFSKSLYALVIGSNDILGYFGGLGSNLHLKNTPQELTDSMALMLKGYLKQLYNLGARKFVMVGVGAIGCCPSQRNQNKTGACKEETNYWSNKFNQNVKSLLQEMKTELKDINYVLFDTYNVLLNFIQKPADYGFTEVKAACCGLGNLNANVPCLPIAQYCPKRTDHVFWDLYHPTEAAAKIFVDTIFDGSQQYVYPINLRKLIAL</sequence>
<protein>
    <submittedName>
        <fullName evidence="5">Uncharacterized protein</fullName>
    </submittedName>
</protein>
<proteinExistence type="inferred from homology"/>
<dbReference type="Proteomes" id="UP000230069">
    <property type="component" value="Unassembled WGS sequence"/>
</dbReference>
<keyword evidence="6" id="KW-1185">Reference proteome</keyword>
<dbReference type="InterPro" id="IPR001087">
    <property type="entry name" value="GDSL"/>
</dbReference>
<dbReference type="FunCoup" id="A0A2G5CZN3">
    <property type="interactions" value="66"/>
</dbReference>
<dbReference type="PANTHER" id="PTHR45648:SF106">
    <property type="entry name" value="ANTHER-SPECIFIC PROLINE-RICH PROTEIN APG"/>
    <property type="match status" value="1"/>
</dbReference>
<dbReference type="InterPro" id="IPR035669">
    <property type="entry name" value="SGNH_plant_lipase-like"/>
</dbReference>
<dbReference type="GO" id="GO:0016042">
    <property type="term" value="P:lipid catabolic process"/>
    <property type="evidence" value="ECO:0007669"/>
    <property type="project" value="UniProtKB-KW"/>
</dbReference>
<dbReference type="GO" id="GO:0016788">
    <property type="term" value="F:hydrolase activity, acting on ester bonds"/>
    <property type="evidence" value="ECO:0007669"/>
    <property type="project" value="InterPro"/>
</dbReference>
<dbReference type="SUPFAM" id="SSF52266">
    <property type="entry name" value="SGNH hydrolase"/>
    <property type="match status" value="1"/>
</dbReference>
<keyword evidence="3" id="KW-0442">Lipid degradation</keyword>